<accession>A0A9W5R0K1</accession>
<protein>
    <recommendedName>
        <fullName evidence="3">Phage protein</fullName>
    </recommendedName>
</protein>
<evidence type="ECO:0000313" key="2">
    <source>
        <dbReference type="Proteomes" id="UP000014028"/>
    </source>
</evidence>
<sequence length="163" mass="18052">METSRGIYNQVKAHIADYLIECFNASDDRVDVYRAPFQQIPTFPAISIEIVGRPTRKAVGIGGTFQSAISVNVWVYTSLLDGMEAEEQCLWLTSQVEYYIANNRTLGGRFQEVKLDDDIQFGTVQEGEVNFLQGARIPLLVTTKMIQDKPQCGTDSGGDCSCG</sequence>
<evidence type="ECO:0008006" key="3">
    <source>
        <dbReference type="Google" id="ProtNLM"/>
    </source>
</evidence>
<evidence type="ECO:0000313" key="1">
    <source>
        <dbReference type="EMBL" id="EOQ00960.1"/>
    </source>
</evidence>
<dbReference type="RefSeq" id="WP_016124084.1">
    <property type="nucleotide sequence ID" value="NZ_KB976852.1"/>
</dbReference>
<reference evidence="1 2" key="1">
    <citation type="submission" date="2012-12" db="EMBL/GenBank/DDBJ databases">
        <title>The Genome Sequence of Bacillus cereus VD184.</title>
        <authorList>
            <consortium name="The Broad Institute Genome Sequencing Platform"/>
            <consortium name="The Broad Institute Genome Sequencing Center for Infectious Disease"/>
            <person name="Feldgarden M."/>
            <person name="Van der Auwera G.A."/>
            <person name="Mahillon J."/>
            <person name="Duprez V."/>
            <person name="Timmery S."/>
            <person name="Mattelet C."/>
            <person name="Dierick K."/>
            <person name="Sun M."/>
            <person name="Yu Z."/>
            <person name="Zhu L."/>
            <person name="Hu X."/>
            <person name="Shank E.B."/>
            <person name="Swiecicka I."/>
            <person name="Hansen B.M."/>
            <person name="Andrup L."/>
            <person name="Walker B."/>
            <person name="Young S.K."/>
            <person name="Zeng Q."/>
            <person name="Gargeya S."/>
            <person name="Fitzgerald M."/>
            <person name="Haas B."/>
            <person name="Abouelleil A."/>
            <person name="Alvarado L."/>
            <person name="Arachchi H.M."/>
            <person name="Berlin A.M."/>
            <person name="Chapman S.B."/>
            <person name="Dewar J."/>
            <person name="Goldberg J."/>
            <person name="Griggs A."/>
            <person name="Gujja S."/>
            <person name="Hansen M."/>
            <person name="Howarth C."/>
            <person name="Imamovic A."/>
            <person name="Larimer J."/>
            <person name="McCowan C."/>
            <person name="Murphy C."/>
            <person name="Neiman D."/>
            <person name="Pearson M."/>
            <person name="Priest M."/>
            <person name="Roberts A."/>
            <person name="Saif S."/>
            <person name="Shea T."/>
            <person name="Sisk P."/>
            <person name="Sykes S."/>
            <person name="Wortman J."/>
            <person name="Nusbaum C."/>
            <person name="Birren B."/>
        </authorList>
    </citation>
    <scope>NUCLEOTIDE SEQUENCE [LARGE SCALE GENOMIC DNA]</scope>
    <source>
        <strain evidence="1 2">VD184</strain>
    </source>
</reference>
<proteinExistence type="predicted"/>
<organism evidence="1 2">
    <name type="scientific">Bacillus cereus VD184</name>
    <dbReference type="NCBI Taxonomy" id="1053242"/>
    <lineage>
        <taxon>Bacteria</taxon>
        <taxon>Bacillati</taxon>
        <taxon>Bacillota</taxon>
        <taxon>Bacilli</taxon>
        <taxon>Bacillales</taxon>
        <taxon>Bacillaceae</taxon>
        <taxon>Bacillus</taxon>
        <taxon>Bacillus cereus group</taxon>
    </lineage>
</organism>
<dbReference type="Proteomes" id="UP000014028">
    <property type="component" value="Unassembled WGS sequence"/>
</dbReference>
<gene>
    <name evidence="1" type="ORF">IKC_06158</name>
</gene>
<comment type="caution">
    <text evidence="1">The sequence shown here is derived from an EMBL/GenBank/DDBJ whole genome shotgun (WGS) entry which is preliminary data.</text>
</comment>
<dbReference type="EMBL" id="AHFK01000113">
    <property type="protein sequence ID" value="EOQ00960.1"/>
    <property type="molecule type" value="Genomic_DNA"/>
</dbReference>
<dbReference type="AlphaFoldDB" id="A0A9W5R0K1"/>
<name>A0A9W5R0K1_BACCE</name>